<protein>
    <submittedName>
        <fullName evidence="1">Uncharacterized protein</fullName>
    </submittedName>
</protein>
<dbReference type="AlphaFoldDB" id="A0A8C9SKY0"/>
<keyword evidence="2" id="KW-1185">Reference proteome</keyword>
<reference evidence="1" key="3">
    <citation type="submission" date="2025-09" db="UniProtKB">
        <authorList>
            <consortium name="Ensembl"/>
        </authorList>
    </citation>
    <scope>IDENTIFICATION</scope>
</reference>
<dbReference type="Proteomes" id="UP000694397">
    <property type="component" value="Chromosome 4"/>
</dbReference>
<accession>A0A8C9SKY0</accession>
<organism evidence="1 2">
    <name type="scientific">Scleropages formosus</name>
    <name type="common">Asian bonytongue</name>
    <name type="synonym">Osteoglossum formosum</name>
    <dbReference type="NCBI Taxonomy" id="113540"/>
    <lineage>
        <taxon>Eukaryota</taxon>
        <taxon>Metazoa</taxon>
        <taxon>Chordata</taxon>
        <taxon>Craniata</taxon>
        <taxon>Vertebrata</taxon>
        <taxon>Euteleostomi</taxon>
        <taxon>Actinopterygii</taxon>
        <taxon>Neopterygii</taxon>
        <taxon>Teleostei</taxon>
        <taxon>Osteoglossocephala</taxon>
        <taxon>Osteoglossomorpha</taxon>
        <taxon>Osteoglossiformes</taxon>
        <taxon>Osteoglossidae</taxon>
        <taxon>Scleropages</taxon>
    </lineage>
</organism>
<name>A0A8C9SKY0_SCLFO</name>
<evidence type="ECO:0000313" key="2">
    <source>
        <dbReference type="Proteomes" id="UP000694397"/>
    </source>
</evidence>
<proteinExistence type="predicted"/>
<reference evidence="1" key="2">
    <citation type="submission" date="2025-08" db="UniProtKB">
        <authorList>
            <consortium name="Ensembl"/>
        </authorList>
    </citation>
    <scope>IDENTIFICATION</scope>
</reference>
<sequence length="62" mass="7301">IMTVTEEILFVLNRDMCCSTTGVLSEKCVVRRFCRANITYLYTPRWYSLDHRQAVWLVQAKA</sequence>
<evidence type="ECO:0000313" key="1">
    <source>
        <dbReference type="Ensembl" id="ENSSFOP00015036539.2"/>
    </source>
</evidence>
<reference evidence="1 2" key="1">
    <citation type="submission" date="2019-04" db="EMBL/GenBank/DDBJ databases">
        <authorList>
            <consortium name="Wellcome Sanger Institute Data Sharing"/>
        </authorList>
    </citation>
    <scope>NUCLEOTIDE SEQUENCE [LARGE SCALE GENOMIC DNA]</scope>
</reference>
<dbReference type="Ensembl" id="ENSSFOT00015036933.2">
    <property type="protein sequence ID" value="ENSSFOP00015036539.2"/>
    <property type="gene ID" value="ENSSFOG00015023239.2"/>
</dbReference>